<gene>
    <name evidence="2" type="ORF">RON39_09000</name>
</gene>
<feature type="transmembrane region" description="Helical" evidence="1">
    <location>
        <begin position="16"/>
        <end position="39"/>
    </location>
</feature>
<dbReference type="AlphaFoldDB" id="A0AAW8WQ16"/>
<reference evidence="2" key="1">
    <citation type="submission" date="2023-08" db="EMBL/GenBank/DDBJ databases">
        <title>Lactobacillus from the Female Urinary Tract.</title>
        <authorList>
            <person name="Stegman N."/>
            <person name="Jackson B."/>
            <person name="Steiling M."/>
            <person name="Sedano C."/>
            <person name="Wolfe A."/>
            <person name="Putonti C."/>
        </authorList>
    </citation>
    <scope>NUCLEOTIDE SEQUENCE</scope>
    <source>
        <strain evidence="2">UMB5661</strain>
    </source>
</reference>
<dbReference type="EMBL" id="JAVTXN010000056">
    <property type="protein sequence ID" value="MDT9610245.1"/>
    <property type="molecule type" value="Genomic_DNA"/>
</dbReference>
<comment type="caution">
    <text evidence="2">The sequence shown here is derived from an EMBL/GenBank/DDBJ whole genome shotgun (WGS) entry which is preliminary data.</text>
</comment>
<accession>A0AAW8WQ16</accession>
<proteinExistence type="predicted"/>
<keyword evidence="1" id="KW-1133">Transmembrane helix</keyword>
<dbReference type="RefSeq" id="WP_061102358.1">
    <property type="nucleotide sequence ID" value="NZ_JAVTXG010000057.1"/>
</dbReference>
<name>A0AAW8WQ16_9LACO</name>
<sequence length="143" mass="16240">MSKQNKKPIAKTDKKIIWSVIGLNILKIIIFTLTCLAIIKTIGLLLNYEMTSNQMKNTVAKVIWSMISILLMFATQLISDLIQKRLLQINTHWNQLNTFLTTFMILVITSIADYILIIAEQDFNAMVLSIAVLVLNSIMISKP</sequence>
<evidence type="ECO:0000313" key="2">
    <source>
        <dbReference type="EMBL" id="MDT9610245.1"/>
    </source>
</evidence>
<feature type="transmembrane region" description="Helical" evidence="1">
    <location>
        <begin position="99"/>
        <end position="117"/>
    </location>
</feature>
<keyword evidence="1" id="KW-0472">Membrane</keyword>
<organism evidence="2 3">
    <name type="scientific">Lactobacillus crispatus</name>
    <dbReference type="NCBI Taxonomy" id="47770"/>
    <lineage>
        <taxon>Bacteria</taxon>
        <taxon>Bacillati</taxon>
        <taxon>Bacillota</taxon>
        <taxon>Bacilli</taxon>
        <taxon>Lactobacillales</taxon>
        <taxon>Lactobacillaceae</taxon>
        <taxon>Lactobacillus</taxon>
    </lineage>
</organism>
<evidence type="ECO:0000313" key="3">
    <source>
        <dbReference type="Proteomes" id="UP001253287"/>
    </source>
</evidence>
<feature type="transmembrane region" description="Helical" evidence="1">
    <location>
        <begin position="59"/>
        <end position="78"/>
    </location>
</feature>
<dbReference type="Proteomes" id="UP001253287">
    <property type="component" value="Unassembled WGS sequence"/>
</dbReference>
<evidence type="ECO:0000256" key="1">
    <source>
        <dbReference type="SAM" id="Phobius"/>
    </source>
</evidence>
<feature type="transmembrane region" description="Helical" evidence="1">
    <location>
        <begin position="123"/>
        <end position="141"/>
    </location>
</feature>
<protein>
    <submittedName>
        <fullName evidence="2">Uncharacterized protein</fullName>
    </submittedName>
</protein>
<keyword evidence="1" id="KW-0812">Transmembrane</keyword>